<dbReference type="InterPro" id="IPR006001">
    <property type="entry name" value="Therm_gnt_kin"/>
</dbReference>
<comment type="pathway">
    <text evidence="1 9">Carbohydrate acid metabolism; D-gluconate degradation.</text>
</comment>
<evidence type="ECO:0000256" key="6">
    <source>
        <dbReference type="ARBA" id="ARBA00022777"/>
    </source>
</evidence>
<evidence type="ECO:0000256" key="4">
    <source>
        <dbReference type="ARBA" id="ARBA00022679"/>
    </source>
</evidence>
<evidence type="ECO:0000256" key="2">
    <source>
        <dbReference type="ARBA" id="ARBA00008420"/>
    </source>
</evidence>
<keyword evidence="11" id="KW-1185">Reference proteome</keyword>
<gene>
    <name evidence="10" type="ORF">BT63DRAFT_426493</name>
</gene>
<dbReference type="Gene3D" id="3.40.50.300">
    <property type="entry name" value="P-loop containing nucleotide triphosphate hydrolases"/>
    <property type="match status" value="1"/>
</dbReference>
<sequence length="193" mass="22024">MPRTSRGRFLHKHLFIVTGPAGCGKTTVAKHLSKLFDLPYLEGDNYHPQENVEKMRAGVPLADADRWDWLVNLREAAEQELDTGCSGVVLTCSALKRKYRDVIRIAQYNEPSLLIHFIYLRASEEVLLQRVAQRQGHYMKQSMVQSQLQSLEEPRKEYDVHSIDVSGTPNEVQTMAFETVRAILAQDIDQGTR</sequence>
<dbReference type="UniPathway" id="UPA00792"/>
<dbReference type="PANTHER" id="PTHR43442">
    <property type="entry name" value="GLUCONOKINASE-RELATED"/>
    <property type="match status" value="1"/>
</dbReference>
<dbReference type="OrthoDB" id="275177at2759"/>
<evidence type="ECO:0000256" key="5">
    <source>
        <dbReference type="ARBA" id="ARBA00022741"/>
    </source>
</evidence>
<dbReference type="PANTHER" id="PTHR43442:SF3">
    <property type="entry name" value="GLUCONOKINASE-RELATED"/>
    <property type="match status" value="1"/>
</dbReference>
<name>A0A6A6U6R8_9PEZI</name>
<evidence type="ECO:0000256" key="3">
    <source>
        <dbReference type="ARBA" id="ARBA00012054"/>
    </source>
</evidence>
<evidence type="ECO:0000256" key="7">
    <source>
        <dbReference type="ARBA" id="ARBA00022840"/>
    </source>
</evidence>
<dbReference type="FunFam" id="3.40.50.300:FF:000522">
    <property type="entry name" value="Gluconokinase"/>
    <property type="match status" value="1"/>
</dbReference>
<proteinExistence type="inferred from homology"/>
<evidence type="ECO:0000256" key="1">
    <source>
        <dbReference type="ARBA" id="ARBA00004875"/>
    </source>
</evidence>
<dbReference type="SUPFAM" id="SSF52540">
    <property type="entry name" value="P-loop containing nucleoside triphosphate hydrolases"/>
    <property type="match status" value="1"/>
</dbReference>
<keyword evidence="4 9" id="KW-0808">Transferase</keyword>
<dbReference type="NCBIfam" id="TIGR01313">
    <property type="entry name" value="therm_gnt_kin"/>
    <property type="match status" value="1"/>
</dbReference>
<evidence type="ECO:0000256" key="8">
    <source>
        <dbReference type="ARBA" id="ARBA00048090"/>
    </source>
</evidence>
<evidence type="ECO:0000256" key="9">
    <source>
        <dbReference type="RuleBase" id="RU363066"/>
    </source>
</evidence>
<dbReference type="GO" id="GO:0005737">
    <property type="term" value="C:cytoplasm"/>
    <property type="evidence" value="ECO:0007669"/>
    <property type="project" value="TreeGrafter"/>
</dbReference>
<dbReference type="GO" id="GO:0005524">
    <property type="term" value="F:ATP binding"/>
    <property type="evidence" value="ECO:0007669"/>
    <property type="project" value="UniProtKB-KW"/>
</dbReference>
<keyword evidence="7 9" id="KW-0067">ATP-binding</keyword>
<protein>
    <recommendedName>
        <fullName evidence="3 9">Gluconokinase</fullName>
        <ecNumber evidence="3 9">2.7.1.12</ecNumber>
    </recommendedName>
</protein>
<dbReference type="GO" id="GO:0046316">
    <property type="term" value="F:gluconokinase activity"/>
    <property type="evidence" value="ECO:0007669"/>
    <property type="project" value="UniProtKB-EC"/>
</dbReference>
<dbReference type="EMBL" id="MU004237">
    <property type="protein sequence ID" value="KAF2667640.1"/>
    <property type="molecule type" value="Genomic_DNA"/>
</dbReference>
<reference evidence="10" key="1">
    <citation type="journal article" date="2020" name="Stud. Mycol.">
        <title>101 Dothideomycetes genomes: a test case for predicting lifestyles and emergence of pathogens.</title>
        <authorList>
            <person name="Haridas S."/>
            <person name="Albert R."/>
            <person name="Binder M."/>
            <person name="Bloem J."/>
            <person name="Labutti K."/>
            <person name="Salamov A."/>
            <person name="Andreopoulos B."/>
            <person name="Baker S."/>
            <person name="Barry K."/>
            <person name="Bills G."/>
            <person name="Bluhm B."/>
            <person name="Cannon C."/>
            <person name="Castanera R."/>
            <person name="Culley D."/>
            <person name="Daum C."/>
            <person name="Ezra D."/>
            <person name="Gonzalez J."/>
            <person name="Henrissat B."/>
            <person name="Kuo A."/>
            <person name="Liang C."/>
            <person name="Lipzen A."/>
            <person name="Lutzoni F."/>
            <person name="Magnuson J."/>
            <person name="Mondo S."/>
            <person name="Nolan M."/>
            <person name="Ohm R."/>
            <person name="Pangilinan J."/>
            <person name="Park H.-J."/>
            <person name="Ramirez L."/>
            <person name="Alfaro M."/>
            <person name="Sun H."/>
            <person name="Tritt A."/>
            <person name="Yoshinaga Y."/>
            <person name="Zwiers L.-H."/>
            <person name="Turgeon B."/>
            <person name="Goodwin S."/>
            <person name="Spatafora J."/>
            <person name="Crous P."/>
            <person name="Grigoriev I."/>
        </authorList>
    </citation>
    <scope>NUCLEOTIDE SEQUENCE</scope>
    <source>
        <strain evidence="10">CBS 115976</strain>
    </source>
</reference>
<comment type="catalytic activity">
    <reaction evidence="8 9">
        <text>D-gluconate + ATP = 6-phospho-D-gluconate + ADP + H(+)</text>
        <dbReference type="Rhea" id="RHEA:19433"/>
        <dbReference type="ChEBI" id="CHEBI:15378"/>
        <dbReference type="ChEBI" id="CHEBI:18391"/>
        <dbReference type="ChEBI" id="CHEBI:30616"/>
        <dbReference type="ChEBI" id="CHEBI:58759"/>
        <dbReference type="ChEBI" id="CHEBI:456216"/>
        <dbReference type="EC" id="2.7.1.12"/>
    </reaction>
</comment>
<keyword evidence="6 9" id="KW-0418">Kinase</keyword>
<dbReference type="InterPro" id="IPR027417">
    <property type="entry name" value="P-loop_NTPase"/>
</dbReference>
<organism evidence="10 11">
    <name type="scientific">Microthyrium microscopicum</name>
    <dbReference type="NCBI Taxonomy" id="703497"/>
    <lineage>
        <taxon>Eukaryota</taxon>
        <taxon>Fungi</taxon>
        <taxon>Dikarya</taxon>
        <taxon>Ascomycota</taxon>
        <taxon>Pezizomycotina</taxon>
        <taxon>Dothideomycetes</taxon>
        <taxon>Dothideomycetes incertae sedis</taxon>
        <taxon>Microthyriales</taxon>
        <taxon>Microthyriaceae</taxon>
        <taxon>Microthyrium</taxon>
    </lineage>
</organism>
<keyword evidence="5 9" id="KW-0547">Nucleotide-binding</keyword>
<dbReference type="Proteomes" id="UP000799302">
    <property type="component" value="Unassembled WGS sequence"/>
</dbReference>
<dbReference type="AlphaFoldDB" id="A0A6A6U6R8"/>
<comment type="similarity">
    <text evidence="2 9">Belongs to the gluconokinase GntK/GntV family.</text>
</comment>
<accession>A0A6A6U6R8</accession>
<evidence type="ECO:0000313" key="10">
    <source>
        <dbReference type="EMBL" id="KAF2667640.1"/>
    </source>
</evidence>
<evidence type="ECO:0000313" key="11">
    <source>
        <dbReference type="Proteomes" id="UP000799302"/>
    </source>
</evidence>
<dbReference type="Pfam" id="PF13238">
    <property type="entry name" value="AAA_18"/>
    <property type="match status" value="1"/>
</dbReference>
<dbReference type="CDD" id="cd02021">
    <property type="entry name" value="GntK"/>
    <property type="match status" value="1"/>
</dbReference>
<dbReference type="GO" id="GO:0005975">
    <property type="term" value="P:carbohydrate metabolic process"/>
    <property type="evidence" value="ECO:0007669"/>
    <property type="project" value="InterPro"/>
</dbReference>
<dbReference type="EC" id="2.7.1.12" evidence="3 9"/>